<comment type="subcellular location">
    <subcellularLocation>
        <location evidence="1 12">Cell membrane</location>
        <topology evidence="1 12">Multi-pass membrane protein</topology>
    </subcellularLocation>
</comment>
<evidence type="ECO:0000313" key="15">
    <source>
        <dbReference type="EMBL" id="PKY87588.1"/>
    </source>
</evidence>
<evidence type="ECO:0000313" key="16">
    <source>
        <dbReference type="Proteomes" id="UP000234384"/>
    </source>
</evidence>
<dbReference type="Pfam" id="PF02096">
    <property type="entry name" value="60KD_IMP"/>
    <property type="match status" value="1"/>
</dbReference>
<keyword evidence="10 12" id="KW-0143">Chaperone</keyword>
<evidence type="ECO:0000256" key="7">
    <source>
        <dbReference type="ARBA" id="ARBA00022989"/>
    </source>
</evidence>
<dbReference type="InterPro" id="IPR028055">
    <property type="entry name" value="YidC/Oxa/ALB_C"/>
</dbReference>
<feature type="transmembrane region" description="Helical" evidence="12">
    <location>
        <begin position="55"/>
        <end position="75"/>
    </location>
</feature>
<feature type="domain" description="Membrane insertase YidC/Oxa/ALB C-terminal" evidence="14">
    <location>
        <begin position="61"/>
        <end position="242"/>
    </location>
</feature>
<dbReference type="PRINTS" id="PR00701">
    <property type="entry name" value="60KDINNERMP"/>
</dbReference>
<evidence type="ECO:0000259" key="14">
    <source>
        <dbReference type="Pfam" id="PF02096"/>
    </source>
</evidence>
<dbReference type="InterPro" id="IPR023060">
    <property type="entry name" value="YidC/YidC1/YidC2_Firmicutes"/>
</dbReference>
<keyword evidence="3 12" id="KW-1003">Cell membrane</keyword>
<evidence type="ECO:0000256" key="13">
    <source>
        <dbReference type="SAM" id="MobiDB-lite"/>
    </source>
</evidence>
<dbReference type="PANTHER" id="PTHR12428:SF65">
    <property type="entry name" value="CYTOCHROME C OXIDASE ASSEMBLY PROTEIN COX18, MITOCHONDRIAL"/>
    <property type="match status" value="1"/>
</dbReference>
<dbReference type="RefSeq" id="WP_101954683.1">
    <property type="nucleotide sequence ID" value="NZ_PKHE01000023.1"/>
</dbReference>
<dbReference type="InterPro" id="IPR001708">
    <property type="entry name" value="YidC/ALB3/OXA1/COX18"/>
</dbReference>
<dbReference type="PROSITE" id="PS51257">
    <property type="entry name" value="PROKAR_LIPOPROTEIN"/>
    <property type="match status" value="1"/>
</dbReference>
<dbReference type="GO" id="GO:0032977">
    <property type="term" value="F:membrane insertase activity"/>
    <property type="evidence" value="ECO:0007669"/>
    <property type="project" value="InterPro"/>
</dbReference>
<keyword evidence="2 12" id="KW-0813">Transport</keyword>
<dbReference type="OrthoDB" id="9780552at2"/>
<dbReference type="HAMAP" id="MF_01811">
    <property type="entry name" value="YidC_type2"/>
    <property type="match status" value="1"/>
</dbReference>
<evidence type="ECO:0000256" key="2">
    <source>
        <dbReference type="ARBA" id="ARBA00022448"/>
    </source>
</evidence>
<comment type="similarity">
    <text evidence="12">Belongs to the OXA1/ALB3/YidC family. Type 2 subfamily.</text>
</comment>
<keyword evidence="5 12" id="KW-0732">Signal</keyword>
<protein>
    <recommendedName>
        <fullName evidence="12">Membrane protein insertase YidC</fullName>
    </recommendedName>
    <alternativeName>
        <fullName evidence="12">Foldase YidC</fullName>
    </alternativeName>
    <alternativeName>
        <fullName evidence="12">Membrane integrase YidC</fullName>
    </alternativeName>
    <alternativeName>
        <fullName evidence="12">Membrane protein YidC</fullName>
    </alternativeName>
</protein>
<accession>A0A2I1JW17</accession>
<evidence type="ECO:0000256" key="6">
    <source>
        <dbReference type="ARBA" id="ARBA00022927"/>
    </source>
</evidence>
<evidence type="ECO:0000256" key="12">
    <source>
        <dbReference type="HAMAP-Rule" id="MF_01811"/>
    </source>
</evidence>
<gene>
    <name evidence="12" type="primary">yidC</name>
    <name evidence="15" type="ORF">CYJ57_07010</name>
</gene>
<evidence type="ECO:0000256" key="4">
    <source>
        <dbReference type="ARBA" id="ARBA00022692"/>
    </source>
</evidence>
<feature type="transmembrane region" description="Helical" evidence="12">
    <location>
        <begin position="225"/>
        <end position="245"/>
    </location>
</feature>
<feature type="transmembrane region" description="Helical" evidence="12">
    <location>
        <begin position="130"/>
        <end position="151"/>
    </location>
</feature>
<dbReference type="InterPro" id="IPR047196">
    <property type="entry name" value="YidC_ALB_C"/>
</dbReference>
<organism evidence="15 16">
    <name type="scientific">Falseniella ignava</name>
    <dbReference type="NCBI Taxonomy" id="137730"/>
    <lineage>
        <taxon>Bacteria</taxon>
        <taxon>Bacillati</taxon>
        <taxon>Bacillota</taxon>
        <taxon>Bacilli</taxon>
        <taxon>Lactobacillales</taxon>
        <taxon>Aerococcaceae</taxon>
        <taxon>Falseniella</taxon>
    </lineage>
</organism>
<dbReference type="EMBL" id="PKHE01000023">
    <property type="protein sequence ID" value="PKY87588.1"/>
    <property type="molecule type" value="Genomic_DNA"/>
</dbReference>
<evidence type="ECO:0000256" key="9">
    <source>
        <dbReference type="ARBA" id="ARBA00023139"/>
    </source>
</evidence>
<keyword evidence="8 12" id="KW-0472">Membrane</keyword>
<proteinExistence type="inferred from homology"/>
<evidence type="ECO:0000256" key="5">
    <source>
        <dbReference type="ARBA" id="ARBA00022729"/>
    </source>
</evidence>
<keyword evidence="7 12" id="KW-1133">Transmembrane helix</keyword>
<feature type="transmembrane region" description="Helical" evidence="12">
    <location>
        <begin position="203"/>
        <end position="219"/>
    </location>
</feature>
<evidence type="ECO:0000256" key="3">
    <source>
        <dbReference type="ARBA" id="ARBA00022475"/>
    </source>
</evidence>
<dbReference type="GO" id="GO:0051205">
    <property type="term" value="P:protein insertion into membrane"/>
    <property type="evidence" value="ECO:0007669"/>
    <property type="project" value="TreeGrafter"/>
</dbReference>
<evidence type="ECO:0000256" key="11">
    <source>
        <dbReference type="ARBA" id="ARBA00023288"/>
    </source>
</evidence>
<name>A0A2I1JW17_9LACT</name>
<feature type="region of interest" description="Disordered" evidence="13">
    <location>
        <begin position="259"/>
        <end position="279"/>
    </location>
</feature>
<feature type="compositionally biased region" description="Basic residues" evidence="13">
    <location>
        <begin position="268"/>
        <end position="279"/>
    </location>
</feature>
<keyword evidence="9" id="KW-0564">Palmitate</keyword>
<evidence type="ECO:0000256" key="10">
    <source>
        <dbReference type="ARBA" id="ARBA00023186"/>
    </source>
</evidence>
<dbReference type="CDD" id="cd20070">
    <property type="entry name" value="5TM_YidC_Alb3"/>
    <property type="match status" value="1"/>
</dbReference>
<comment type="function">
    <text evidence="12">Required for the insertion and/or proper folding and/or complex formation of integral membrane proteins into the membrane. Involved in integration of membrane proteins that insert both dependently and independently of the Sec translocase complex, as well as at least some lipoproteins.</text>
</comment>
<evidence type="ECO:0000256" key="8">
    <source>
        <dbReference type="ARBA" id="ARBA00023136"/>
    </source>
</evidence>
<reference evidence="15 16" key="1">
    <citation type="submission" date="2017-12" db="EMBL/GenBank/DDBJ databases">
        <title>Phylogenetic diversity of female urinary microbiome.</title>
        <authorList>
            <person name="Thomas-White K."/>
            <person name="Wolfe A.J."/>
        </authorList>
    </citation>
    <scope>NUCLEOTIDE SEQUENCE [LARGE SCALE GENOMIC DNA]</scope>
    <source>
        <strain evidence="15 16">UMB0898</strain>
    </source>
</reference>
<evidence type="ECO:0000256" key="1">
    <source>
        <dbReference type="ARBA" id="ARBA00004651"/>
    </source>
</evidence>
<sequence>MKKKQWFKIGLLLSVTMILVACGNMNEPVSAESVGIWDRYIVYNLSQLIIWFSNLFGQSYPIGIAILTIIIRVLLTPLYQMQVKSQREMMELQPELDAIKAKYPNKDRQSQELIQHEQQALMSERGVNQFAGCFPLLIQLPVMMALYQSILRTPELRQGHFLWMNLGQPDPYFILPIIAAVLTFAATYFSMKSNPNTNAATKGIMLVNPIMILLIAIRLPSAIALYWVVSNAATLVMTFLFNNPYKIIAEREAKIKAEKEKQRELRRQYRKVTGRNPKK</sequence>
<dbReference type="Proteomes" id="UP000234384">
    <property type="component" value="Unassembled WGS sequence"/>
</dbReference>
<keyword evidence="6 12" id="KW-0653">Protein transport</keyword>
<keyword evidence="4 12" id="KW-0812">Transmembrane</keyword>
<feature type="transmembrane region" description="Helical" evidence="12">
    <location>
        <begin position="171"/>
        <end position="191"/>
    </location>
</feature>
<dbReference type="PANTHER" id="PTHR12428">
    <property type="entry name" value="OXA1"/>
    <property type="match status" value="1"/>
</dbReference>
<dbReference type="GO" id="GO:0005886">
    <property type="term" value="C:plasma membrane"/>
    <property type="evidence" value="ECO:0007669"/>
    <property type="project" value="UniProtKB-SubCell"/>
</dbReference>
<keyword evidence="11 12" id="KW-0449">Lipoprotein</keyword>
<dbReference type="GO" id="GO:0015031">
    <property type="term" value="P:protein transport"/>
    <property type="evidence" value="ECO:0007669"/>
    <property type="project" value="UniProtKB-KW"/>
</dbReference>
<dbReference type="AlphaFoldDB" id="A0A2I1JW17"/>
<dbReference type="NCBIfam" id="TIGR03592">
    <property type="entry name" value="yidC_oxa1_cterm"/>
    <property type="match status" value="1"/>
</dbReference>
<comment type="caution">
    <text evidence="15">The sequence shown here is derived from an EMBL/GenBank/DDBJ whole genome shotgun (WGS) entry which is preliminary data.</text>
</comment>